<organism evidence="1">
    <name type="scientific">marine sediment metagenome</name>
    <dbReference type="NCBI Taxonomy" id="412755"/>
    <lineage>
        <taxon>unclassified sequences</taxon>
        <taxon>metagenomes</taxon>
        <taxon>ecological metagenomes</taxon>
    </lineage>
</organism>
<dbReference type="EMBL" id="LAZR01005374">
    <property type="protein sequence ID" value="KKN00445.1"/>
    <property type="molecule type" value="Genomic_DNA"/>
</dbReference>
<protein>
    <submittedName>
        <fullName evidence="1">Uncharacterized protein</fullName>
    </submittedName>
</protein>
<sequence>MNSHERNKNATCETCPYFHIELGKEDERGLSYIYSSECHRLSPRLNSGMIVERIKQLQEEGTKHSLSGDALFRHAVMFGWEFPHIECPDDMWCGEHPHLFVEDE</sequence>
<proteinExistence type="predicted"/>
<gene>
    <name evidence="1" type="ORF">LCGC14_1137790</name>
</gene>
<reference evidence="1" key="1">
    <citation type="journal article" date="2015" name="Nature">
        <title>Complex archaea that bridge the gap between prokaryotes and eukaryotes.</title>
        <authorList>
            <person name="Spang A."/>
            <person name="Saw J.H."/>
            <person name="Jorgensen S.L."/>
            <person name="Zaremba-Niedzwiedzka K."/>
            <person name="Martijn J."/>
            <person name="Lind A.E."/>
            <person name="van Eijk R."/>
            <person name="Schleper C."/>
            <person name="Guy L."/>
            <person name="Ettema T.J."/>
        </authorList>
    </citation>
    <scope>NUCLEOTIDE SEQUENCE</scope>
</reference>
<evidence type="ECO:0000313" key="1">
    <source>
        <dbReference type="EMBL" id="KKN00445.1"/>
    </source>
</evidence>
<comment type="caution">
    <text evidence="1">The sequence shown here is derived from an EMBL/GenBank/DDBJ whole genome shotgun (WGS) entry which is preliminary data.</text>
</comment>
<dbReference type="AlphaFoldDB" id="A0A0F9LZB0"/>
<accession>A0A0F9LZB0</accession>
<name>A0A0F9LZB0_9ZZZZ</name>